<dbReference type="Proteomes" id="UP000324222">
    <property type="component" value="Unassembled WGS sequence"/>
</dbReference>
<protein>
    <submittedName>
        <fullName evidence="2">Uncharacterized protein</fullName>
    </submittedName>
</protein>
<gene>
    <name evidence="2" type="ORF">E2C01_046892</name>
</gene>
<organism evidence="2 3">
    <name type="scientific">Portunus trituberculatus</name>
    <name type="common">Swimming crab</name>
    <name type="synonym">Neptunus trituberculatus</name>
    <dbReference type="NCBI Taxonomy" id="210409"/>
    <lineage>
        <taxon>Eukaryota</taxon>
        <taxon>Metazoa</taxon>
        <taxon>Ecdysozoa</taxon>
        <taxon>Arthropoda</taxon>
        <taxon>Crustacea</taxon>
        <taxon>Multicrustacea</taxon>
        <taxon>Malacostraca</taxon>
        <taxon>Eumalacostraca</taxon>
        <taxon>Eucarida</taxon>
        <taxon>Decapoda</taxon>
        <taxon>Pleocyemata</taxon>
        <taxon>Brachyura</taxon>
        <taxon>Eubrachyura</taxon>
        <taxon>Portunoidea</taxon>
        <taxon>Portunidae</taxon>
        <taxon>Portuninae</taxon>
        <taxon>Portunus</taxon>
    </lineage>
</organism>
<proteinExistence type="predicted"/>
<dbReference type="AlphaFoldDB" id="A0A5B7G608"/>
<name>A0A5B7G608_PORTR</name>
<keyword evidence="3" id="KW-1185">Reference proteome</keyword>
<feature type="region of interest" description="Disordered" evidence="1">
    <location>
        <begin position="45"/>
        <end position="64"/>
    </location>
</feature>
<sequence>MTTDKAPGTPRRGCHAARYRTPQPRGDTRGDTHALIQKRDAFSPRQFPKATETTSQHSFLPIVI</sequence>
<reference evidence="2 3" key="1">
    <citation type="submission" date="2019-05" db="EMBL/GenBank/DDBJ databases">
        <title>Another draft genome of Portunus trituberculatus and its Hox gene families provides insights of decapod evolution.</title>
        <authorList>
            <person name="Jeong J.-H."/>
            <person name="Song I."/>
            <person name="Kim S."/>
            <person name="Choi T."/>
            <person name="Kim D."/>
            <person name="Ryu S."/>
            <person name="Kim W."/>
        </authorList>
    </citation>
    <scope>NUCLEOTIDE SEQUENCE [LARGE SCALE GENOMIC DNA]</scope>
    <source>
        <tissue evidence="2">Muscle</tissue>
    </source>
</reference>
<comment type="caution">
    <text evidence="2">The sequence shown here is derived from an EMBL/GenBank/DDBJ whole genome shotgun (WGS) entry which is preliminary data.</text>
</comment>
<evidence type="ECO:0000313" key="3">
    <source>
        <dbReference type="Proteomes" id="UP000324222"/>
    </source>
</evidence>
<evidence type="ECO:0000256" key="1">
    <source>
        <dbReference type="SAM" id="MobiDB-lite"/>
    </source>
</evidence>
<accession>A0A5B7G608</accession>
<evidence type="ECO:0000313" key="2">
    <source>
        <dbReference type="EMBL" id="MPC53009.1"/>
    </source>
</evidence>
<feature type="region of interest" description="Disordered" evidence="1">
    <location>
        <begin position="1"/>
        <end position="31"/>
    </location>
</feature>
<dbReference type="EMBL" id="VSRR010011325">
    <property type="protein sequence ID" value="MPC53009.1"/>
    <property type="molecule type" value="Genomic_DNA"/>
</dbReference>